<evidence type="ECO:0000313" key="2">
    <source>
        <dbReference type="EMBL" id="KAF2197241.1"/>
    </source>
</evidence>
<organism evidence="2 3">
    <name type="scientific">Delitschia confertaspora ATCC 74209</name>
    <dbReference type="NCBI Taxonomy" id="1513339"/>
    <lineage>
        <taxon>Eukaryota</taxon>
        <taxon>Fungi</taxon>
        <taxon>Dikarya</taxon>
        <taxon>Ascomycota</taxon>
        <taxon>Pezizomycotina</taxon>
        <taxon>Dothideomycetes</taxon>
        <taxon>Pleosporomycetidae</taxon>
        <taxon>Pleosporales</taxon>
        <taxon>Delitschiaceae</taxon>
        <taxon>Delitschia</taxon>
    </lineage>
</organism>
<gene>
    <name evidence="2" type="ORF">GQ43DRAFT_216431</name>
</gene>
<feature type="region of interest" description="Disordered" evidence="1">
    <location>
        <begin position="1"/>
        <end position="48"/>
    </location>
</feature>
<protein>
    <submittedName>
        <fullName evidence="2">Uncharacterized protein</fullName>
    </submittedName>
</protein>
<dbReference type="OrthoDB" id="3913514at2759"/>
<name>A0A9P4MNL5_9PLEO</name>
<reference evidence="2" key="1">
    <citation type="journal article" date="2020" name="Stud. Mycol.">
        <title>101 Dothideomycetes genomes: a test case for predicting lifestyles and emergence of pathogens.</title>
        <authorList>
            <person name="Haridas S."/>
            <person name="Albert R."/>
            <person name="Binder M."/>
            <person name="Bloem J."/>
            <person name="Labutti K."/>
            <person name="Salamov A."/>
            <person name="Andreopoulos B."/>
            <person name="Baker S."/>
            <person name="Barry K."/>
            <person name="Bills G."/>
            <person name="Bluhm B."/>
            <person name="Cannon C."/>
            <person name="Castanera R."/>
            <person name="Culley D."/>
            <person name="Daum C."/>
            <person name="Ezra D."/>
            <person name="Gonzalez J."/>
            <person name="Henrissat B."/>
            <person name="Kuo A."/>
            <person name="Liang C."/>
            <person name="Lipzen A."/>
            <person name="Lutzoni F."/>
            <person name="Magnuson J."/>
            <person name="Mondo S."/>
            <person name="Nolan M."/>
            <person name="Ohm R."/>
            <person name="Pangilinan J."/>
            <person name="Park H.-J."/>
            <person name="Ramirez L."/>
            <person name="Alfaro M."/>
            <person name="Sun H."/>
            <person name="Tritt A."/>
            <person name="Yoshinaga Y."/>
            <person name="Zwiers L.-H."/>
            <person name="Turgeon B."/>
            <person name="Goodwin S."/>
            <person name="Spatafora J."/>
            <person name="Crous P."/>
            <person name="Grigoriev I."/>
        </authorList>
    </citation>
    <scope>NUCLEOTIDE SEQUENCE</scope>
    <source>
        <strain evidence="2">ATCC 74209</strain>
    </source>
</reference>
<comment type="caution">
    <text evidence="2">The sequence shown here is derived from an EMBL/GenBank/DDBJ whole genome shotgun (WGS) entry which is preliminary data.</text>
</comment>
<dbReference type="Proteomes" id="UP000799536">
    <property type="component" value="Unassembled WGS sequence"/>
</dbReference>
<dbReference type="EMBL" id="ML994259">
    <property type="protein sequence ID" value="KAF2197241.1"/>
    <property type="molecule type" value="Genomic_DNA"/>
</dbReference>
<sequence length="114" mass="13031">MSAPEFELQPGQDLSGEESVMDSTEKPIQKWKSNVIRDPNALTQTPKYEKHDTVLMAIQQNGVRTRGTFTVHQSQLNRGRGFIEYQLKQVDGDGTLYMGGEWFRERDLKSGRRG</sequence>
<accession>A0A9P4MNL5</accession>
<dbReference type="AlphaFoldDB" id="A0A9P4MNL5"/>
<keyword evidence="3" id="KW-1185">Reference proteome</keyword>
<evidence type="ECO:0000256" key="1">
    <source>
        <dbReference type="SAM" id="MobiDB-lite"/>
    </source>
</evidence>
<proteinExistence type="predicted"/>
<evidence type="ECO:0000313" key="3">
    <source>
        <dbReference type="Proteomes" id="UP000799536"/>
    </source>
</evidence>